<dbReference type="EMBL" id="CAADEZ010000757">
    <property type="protein sequence ID" value="VFJ74094.1"/>
    <property type="molecule type" value="Genomic_DNA"/>
</dbReference>
<proteinExistence type="predicted"/>
<accession>A0A450WL89</accession>
<evidence type="ECO:0000313" key="2">
    <source>
        <dbReference type="EMBL" id="VFJ74094.1"/>
    </source>
</evidence>
<gene>
    <name evidence="2" type="ORF">BECKFM1743A_GA0114220_107571</name>
    <name evidence="3" type="ORF">BECKFM1743B_GA0114221_105041</name>
    <name evidence="1" type="ORF">BECKFM1743C_GA0114222_103771</name>
</gene>
<reference evidence="3" key="1">
    <citation type="submission" date="2019-02" db="EMBL/GenBank/DDBJ databases">
        <authorList>
            <person name="Gruber-Vodicka R. H."/>
            <person name="Seah K. B. B."/>
        </authorList>
    </citation>
    <scope>NUCLEOTIDE SEQUENCE</scope>
    <source>
        <strain evidence="2">BECK_BZ163</strain>
        <strain evidence="3">BECK_BZ164</strain>
        <strain evidence="1">BECK_BZ165</strain>
    </source>
</reference>
<dbReference type="AlphaFoldDB" id="A0A450WL89"/>
<protein>
    <submittedName>
        <fullName evidence="3">Uncharacterized protein</fullName>
    </submittedName>
</protein>
<name>A0A450WL89_9GAMM</name>
<evidence type="ECO:0000313" key="3">
    <source>
        <dbReference type="EMBL" id="VFK17813.1"/>
    </source>
</evidence>
<dbReference type="EMBL" id="CAADFA010000377">
    <property type="protein sequence ID" value="VFJ64763.1"/>
    <property type="molecule type" value="Genomic_DNA"/>
</dbReference>
<organism evidence="3">
    <name type="scientific">Candidatus Kentrum sp. FM</name>
    <dbReference type="NCBI Taxonomy" id="2126340"/>
    <lineage>
        <taxon>Bacteria</taxon>
        <taxon>Pseudomonadati</taxon>
        <taxon>Pseudomonadota</taxon>
        <taxon>Gammaproteobacteria</taxon>
        <taxon>Candidatus Kentrum</taxon>
    </lineage>
</organism>
<evidence type="ECO:0000313" key="1">
    <source>
        <dbReference type="EMBL" id="VFJ64763.1"/>
    </source>
</evidence>
<sequence length="47" mass="5186">MNPLMLDLHHYHQFVGTHDVPAMLGSTRGYAQLALQGKIAQKSKPIA</sequence>
<dbReference type="EMBL" id="CAADFL010000504">
    <property type="protein sequence ID" value="VFK17813.1"/>
    <property type="molecule type" value="Genomic_DNA"/>
</dbReference>